<gene>
    <name evidence="3" type="ORF">R3L15_09555</name>
    <name evidence="2" type="ORF">R3L16_12030</name>
</gene>
<feature type="transmembrane region" description="Helical" evidence="1">
    <location>
        <begin position="74"/>
        <end position="96"/>
    </location>
</feature>
<proteinExistence type="predicted"/>
<feature type="transmembrane region" description="Helical" evidence="1">
    <location>
        <begin position="12"/>
        <end position="32"/>
    </location>
</feature>
<dbReference type="KEGG" id="mcaa:R3L15_09555"/>
<dbReference type="AlphaFoldDB" id="A0AAU6P479"/>
<dbReference type="EMBL" id="CP136925">
    <property type="protein sequence ID" value="WXA12367.1"/>
    <property type="molecule type" value="Genomic_DNA"/>
</dbReference>
<keyword evidence="4" id="KW-1185">Reference proteome</keyword>
<feature type="transmembrane region" description="Helical" evidence="1">
    <location>
        <begin position="38"/>
        <end position="62"/>
    </location>
</feature>
<accession>A0AAU6P479</accession>
<protein>
    <submittedName>
        <fullName evidence="3">Uncharacterized protein</fullName>
    </submittedName>
</protein>
<organism evidence="3">
    <name type="scientific">Mangrovimonas cancribranchiae</name>
    <dbReference type="NCBI Taxonomy" id="3080055"/>
    <lineage>
        <taxon>Bacteria</taxon>
        <taxon>Pseudomonadati</taxon>
        <taxon>Bacteroidota</taxon>
        <taxon>Flavobacteriia</taxon>
        <taxon>Flavobacteriales</taxon>
        <taxon>Flavobacteriaceae</taxon>
        <taxon>Mangrovimonas</taxon>
    </lineage>
</organism>
<sequence>METNTYSHKGFKFGILGIGLILIIVILSLLLNVLKYNFISILIGLTVFAIGIVSIIGFIKSLKGIKEPNTFKKIIGIIINFGLVTLFLLILIANGYDIYKALIM</sequence>
<dbReference type="Proteomes" id="UP001368318">
    <property type="component" value="Chromosome"/>
</dbReference>
<dbReference type="RefSeq" id="WP_338731361.1">
    <property type="nucleotide sequence ID" value="NZ_CP136924.1"/>
</dbReference>
<evidence type="ECO:0000313" key="4">
    <source>
        <dbReference type="Proteomes" id="UP001368318"/>
    </source>
</evidence>
<dbReference type="EMBL" id="CP136924">
    <property type="protein sequence ID" value="WXA02471.1"/>
    <property type="molecule type" value="Genomic_DNA"/>
</dbReference>
<keyword evidence="1" id="KW-1133">Transmembrane helix</keyword>
<evidence type="ECO:0000313" key="3">
    <source>
        <dbReference type="EMBL" id="WXA12367.1"/>
    </source>
</evidence>
<reference evidence="3 4" key="1">
    <citation type="submission" date="2023-10" db="EMBL/GenBank/DDBJ databases">
        <title>Culture-based analysis of two novel bacteria associated with mangrove crab gills.</title>
        <authorList>
            <person name="Yang X."/>
            <person name="Garuglieri E."/>
            <person name="Van Goethem M.W."/>
            <person name="Fusi M."/>
            <person name="Marasco R."/>
            <person name="Daffonchio D.G."/>
        </authorList>
    </citation>
    <scope>NUCLEOTIDE SEQUENCE</scope>
    <source>
        <strain evidence="3">UG2-1</strain>
        <strain evidence="2">UG2-2</strain>
        <strain evidence="4">UG2_2</strain>
    </source>
</reference>
<evidence type="ECO:0000313" key="2">
    <source>
        <dbReference type="EMBL" id="WXA02471.1"/>
    </source>
</evidence>
<keyword evidence="1" id="KW-0472">Membrane</keyword>
<keyword evidence="1" id="KW-0812">Transmembrane</keyword>
<evidence type="ECO:0000256" key="1">
    <source>
        <dbReference type="SAM" id="Phobius"/>
    </source>
</evidence>
<name>A0AAU6P479_9FLAO</name>